<feature type="region of interest" description="Disordered" evidence="1">
    <location>
        <begin position="154"/>
        <end position="208"/>
    </location>
</feature>
<keyword evidence="3" id="KW-1185">Reference proteome</keyword>
<organism evidence="2 3">
    <name type="scientific">Symbiochloris irregularis</name>
    <dbReference type="NCBI Taxonomy" id="706552"/>
    <lineage>
        <taxon>Eukaryota</taxon>
        <taxon>Viridiplantae</taxon>
        <taxon>Chlorophyta</taxon>
        <taxon>core chlorophytes</taxon>
        <taxon>Trebouxiophyceae</taxon>
        <taxon>Trebouxiales</taxon>
        <taxon>Trebouxiaceae</taxon>
        <taxon>Symbiochloris</taxon>
    </lineage>
</organism>
<gene>
    <name evidence="2" type="ORF">WJX73_007917</name>
</gene>
<dbReference type="Proteomes" id="UP001465755">
    <property type="component" value="Unassembled WGS sequence"/>
</dbReference>
<dbReference type="AlphaFoldDB" id="A0AAW1NSR2"/>
<dbReference type="EMBL" id="JALJOQ010000168">
    <property type="protein sequence ID" value="KAK9792053.1"/>
    <property type="molecule type" value="Genomic_DNA"/>
</dbReference>
<accession>A0AAW1NSR2</accession>
<protein>
    <submittedName>
        <fullName evidence="2">Uncharacterized protein</fullName>
    </submittedName>
</protein>
<evidence type="ECO:0000256" key="1">
    <source>
        <dbReference type="SAM" id="MobiDB-lite"/>
    </source>
</evidence>
<feature type="compositionally biased region" description="Basic and acidic residues" evidence="1">
    <location>
        <begin position="175"/>
        <end position="189"/>
    </location>
</feature>
<feature type="compositionally biased region" description="Polar residues" evidence="1">
    <location>
        <begin position="154"/>
        <end position="174"/>
    </location>
</feature>
<sequence length="208" mass="22499">MQPPVKRPRLEHTLIDAREAILQAAREAAQIDDPDAPQASQQQARTAAGGGRQVIRKHYAATQADRALQAFRKGQVPRVNRQTLLQRLTGQYTALQLHAQQRPLDAANMTPELIKEAFRLAEAQENALFKRCSSKQVYLNLAAREIACLPAKSPSVNPSAEAAAQSTCEASQVETNDHDRASAAAKEAEQQLEAAQIETSVNGAGSSA</sequence>
<feature type="compositionally biased region" description="Polar residues" evidence="1">
    <location>
        <begin position="197"/>
        <end position="208"/>
    </location>
</feature>
<comment type="caution">
    <text evidence="2">The sequence shown here is derived from an EMBL/GenBank/DDBJ whole genome shotgun (WGS) entry which is preliminary data.</text>
</comment>
<proteinExistence type="predicted"/>
<evidence type="ECO:0000313" key="2">
    <source>
        <dbReference type="EMBL" id="KAK9792053.1"/>
    </source>
</evidence>
<reference evidence="2 3" key="1">
    <citation type="journal article" date="2024" name="Nat. Commun.">
        <title>Phylogenomics reveals the evolutionary origins of lichenization in chlorophyte algae.</title>
        <authorList>
            <person name="Puginier C."/>
            <person name="Libourel C."/>
            <person name="Otte J."/>
            <person name="Skaloud P."/>
            <person name="Haon M."/>
            <person name="Grisel S."/>
            <person name="Petersen M."/>
            <person name="Berrin J.G."/>
            <person name="Delaux P.M."/>
            <person name="Dal Grande F."/>
            <person name="Keller J."/>
        </authorList>
    </citation>
    <scope>NUCLEOTIDE SEQUENCE [LARGE SCALE GENOMIC DNA]</scope>
    <source>
        <strain evidence="2 3">SAG 2036</strain>
    </source>
</reference>
<name>A0AAW1NSR2_9CHLO</name>
<feature type="region of interest" description="Disordered" evidence="1">
    <location>
        <begin position="29"/>
        <end position="52"/>
    </location>
</feature>
<evidence type="ECO:0000313" key="3">
    <source>
        <dbReference type="Proteomes" id="UP001465755"/>
    </source>
</evidence>